<comment type="caution">
    <text evidence="5">The sequence shown here is derived from an EMBL/GenBank/DDBJ whole genome shotgun (WGS) entry which is preliminary data.</text>
</comment>
<gene>
    <name evidence="5" type="primary">rfbE_2</name>
    <name evidence="5" type="ORF">NF27_FW00140</name>
</gene>
<name>A0A0C1QXN3_9RICK</name>
<dbReference type="Proteomes" id="UP000031258">
    <property type="component" value="Unassembled WGS sequence"/>
</dbReference>
<dbReference type="SMART" id="SM00382">
    <property type="entry name" value="AAA"/>
    <property type="match status" value="1"/>
</dbReference>
<evidence type="ECO:0000256" key="3">
    <source>
        <dbReference type="ARBA" id="ARBA00024725"/>
    </source>
</evidence>
<protein>
    <submittedName>
        <fullName evidence="5">O-antigen export system ATP-binding protein RfbE</fullName>
    </submittedName>
</protein>
<dbReference type="PANTHER" id="PTHR46743">
    <property type="entry name" value="TEICHOIC ACIDS EXPORT ATP-BINDING PROTEIN TAGH"/>
    <property type="match status" value="1"/>
</dbReference>
<dbReference type="GO" id="GO:0140359">
    <property type="term" value="F:ABC-type transporter activity"/>
    <property type="evidence" value="ECO:0007669"/>
    <property type="project" value="InterPro"/>
</dbReference>
<proteinExistence type="predicted"/>
<keyword evidence="6" id="KW-1185">Reference proteome</keyword>
<dbReference type="InterPro" id="IPR003593">
    <property type="entry name" value="AAA+_ATPase"/>
</dbReference>
<evidence type="ECO:0000256" key="2">
    <source>
        <dbReference type="ARBA" id="ARBA00022840"/>
    </source>
</evidence>
<evidence type="ECO:0000313" key="5">
    <source>
        <dbReference type="EMBL" id="KIE04800.1"/>
    </source>
</evidence>
<evidence type="ECO:0000256" key="1">
    <source>
        <dbReference type="ARBA" id="ARBA00022741"/>
    </source>
</evidence>
<dbReference type="InterPro" id="IPR003439">
    <property type="entry name" value="ABC_transporter-like_ATP-bd"/>
</dbReference>
<accession>A0A0C1QXN3</accession>
<dbReference type="PANTHER" id="PTHR46743:SF3">
    <property type="entry name" value="ABC-TYPE POLYSACCHARIDE_POLYOL PHOSPHATE TRANSPORT SYSTEM, ATPASE COMPONENT"/>
    <property type="match status" value="1"/>
</dbReference>
<evidence type="ECO:0000313" key="6">
    <source>
        <dbReference type="Proteomes" id="UP000031258"/>
    </source>
</evidence>
<evidence type="ECO:0000259" key="4">
    <source>
        <dbReference type="PROSITE" id="PS50893"/>
    </source>
</evidence>
<dbReference type="InterPro" id="IPR027417">
    <property type="entry name" value="P-loop_NTPase"/>
</dbReference>
<keyword evidence="2 5" id="KW-0067">ATP-binding</keyword>
<dbReference type="CDD" id="cd03220">
    <property type="entry name" value="ABC_KpsT_Wzt"/>
    <property type="match status" value="1"/>
</dbReference>
<dbReference type="STRING" id="86105.NF27_FW00140"/>
<dbReference type="PROSITE" id="PS50893">
    <property type="entry name" value="ABC_TRANSPORTER_2"/>
    <property type="match status" value="1"/>
</dbReference>
<dbReference type="Gene3D" id="3.40.50.300">
    <property type="entry name" value="P-loop containing nucleotide triphosphate hydrolases"/>
    <property type="match status" value="1"/>
</dbReference>
<dbReference type="AlphaFoldDB" id="A0A0C1QXN3"/>
<dbReference type="GO" id="GO:0005524">
    <property type="term" value="F:ATP binding"/>
    <property type="evidence" value="ECO:0007669"/>
    <property type="project" value="UniProtKB-KW"/>
</dbReference>
<dbReference type="GO" id="GO:0016887">
    <property type="term" value="F:ATP hydrolysis activity"/>
    <property type="evidence" value="ECO:0007669"/>
    <property type="project" value="InterPro"/>
</dbReference>
<comment type="function">
    <text evidence="3">Part of an ABC transporter complex. Transmembrane domains (TMD) form a pore in the inner membrane and the ATP-binding domain (NBD) is responsible for energy generation.</text>
</comment>
<dbReference type="InterPro" id="IPR015860">
    <property type="entry name" value="ABC_transpr_TagH-like"/>
</dbReference>
<organism evidence="5 6">
    <name type="scientific">Candidatus Jidaibacter acanthamoebae</name>
    <dbReference type="NCBI Taxonomy" id="86105"/>
    <lineage>
        <taxon>Bacteria</taxon>
        <taxon>Pseudomonadati</taxon>
        <taxon>Pseudomonadota</taxon>
        <taxon>Alphaproteobacteria</taxon>
        <taxon>Rickettsiales</taxon>
        <taxon>Candidatus Midichloriaceae</taxon>
        <taxon>Candidatus Jidaibacter</taxon>
    </lineage>
</organism>
<feature type="domain" description="ABC transporter" evidence="4">
    <location>
        <begin position="33"/>
        <end position="254"/>
    </location>
</feature>
<sequence length="254" mass="28188">MVNALYIGCKMSYIKLQSVNVDFPIYNAKSRSLRGHILSTIGGRIEQSHDRVVVRALSNINLEINEGDRVAVIGHNGAGKTTLLRVLSGIYEPTAGSIEIKGKISSLTDIQLGMDAEATGYENILLRGIFMGMTPKEIEQKAEEIIQFAALEEFINMPLRTYSSGMYLRLAFAVSTCIEPEILILDEMIGVGDKNFMEKAKQRVSKLIGQSKIMILSSHDTSLLQKFCNKAIYMKHGEIMELGDINNVLEKVTI</sequence>
<dbReference type="InterPro" id="IPR050683">
    <property type="entry name" value="Bact_Polysacc_Export_ATP-bd"/>
</dbReference>
<dbReference type="SUPFAM" id="SSF52540">
    <property type="entry name" value="P-loop containing nucleoside triphosphate hydrolases"/>
    <property type="match status" value="1"/>
</dbReference>
<reference evidence="5 6" key="1">
    <citation type="submission" date="2014-11" db="EMBL/GenBank/DDBJ databases">
        <title>A Rickettsiales Symbiont of Amoebae With Ancient Features.</title>
        <authorList>
            <person name="Schulz F."/>
            <person name="Martijn J."/>
            <person name="Wascher F."/>
            <person name="Kostanjsek R."/>
            <person name="Ettema T.J."/>
            <person name="Horn M."/>
        </authorList>
    </citation>
    <scope>NUCLEOTIDE SEQUENCE [LARGE SCALE GENOMIC DNA]</scope>
    <source>
        <strain evidence="5 6">UWC36</strain>
    </source>
</reference>
<dbReference type="EMBL" id="JSWE01000145">
    <property type="protein sequence ID" value="KIE04800.1"/>
    <property type="molecule type" value="Genomic_DNA"/>
</dbReference>
<keyword evidence="1" id="KW-0547">Nucleotide-binding</keyword>
<dbReference type="GO" id="GO:0016020">
    <property type="term" value="C:membrane"/>
    <property type="evidence" value="ECO:0007669"/>
    <property type="project" value="InterPro"/>
</dbReference>
<dbReference type="Pfam" id="PF00005">
    <property type="entry name" value="ABC_tran"/>
    <property type="match status" value="1"/>
</dbReference>